<feature type="region of interest" description="Disordered" evidence="1">
    <location>
        <begin position="171"/>
        <end position="232"/>
    </location>
</feature>
<evidence type="ECO:0008006" key="4">
    <source>
        <dbReference type="Google" id="ProtNLM"/>
    </source>
</evidence>
<comment type="caution">
    <text evidence="2">The sequence shown here is derived from an EMBL/GenBank/DDBJ whole genome shotgun (WGS) entry which is preliminary data.</text>
</comment>
<dbReference type="Proteomes" id="UP000788153">
    <property type="component" value="Unassembled WGS sequence"/>
</dbReference>
<dbReference type="Pfam" id="PF09923">
    <property type="entry name" value="DUF2155"/>
    <property type="match status" value="1"/>
</dbReference>
<evidence type="ECO:0000313" key="3">
    <source>
        <dbReference type="Proteomes" id="UP000788153"/>
    </source>
</evidence>
<organism evidence="2 3">
    <name type="scientific">Sphingomonas japonica</name>
    <dbReference type="NCBI Taxonomy" id="511662"/>
    <lineage>
        <taxon>Bacteria</taxon>
        <taxon>Pseudomonadati</taxon>
        <taxon>Pseudomonadota</taxon>
        <taxon>Alphaproteobacteria</taxon>
        <taxon>Sphingomonadales</taxon>
        <taxon>Sphingomonadaceae</taxon>
        <taxon>Sphingomonas</taxon>
    </lineage>
</organism>
<protein>
    <recommendedName>
        <fullName evidence="4">DUF2155 domain-containing protein</fullName>
    </recommendedName>
</protein>
<dbReference type="EMBL" id="JAASQP010000001">
    <property type="protein sequence ID" value="NIJ24430.1"/>
    <property type="molecule type" value="Genomic_DNA"/>
</dbReference>
<proteinExistence type="predicted"/>
<dbReference type="InterPro" id="IPR019225">
    <property type="entry name" value="DUF2155"/>
</dbReference>
<name>A0ABX0U305_9SPHN</name>
<accession>A0ABX0U305</accession>
<feature type="compositionally biased region" description="Low complexity" evidence="1">
    <location>
        <begin position="188"/>
        <end position="206"/>
    </location>
</feature>
<evidence type="ECO:0000313" key="2">
    <source>
        <dbReference type="EMBL" id="NIJ24430.1"/>
    </source>
</evidence>
<sequence>MTMRHWIAGGVGIAALAAVGIWQGSAWFDHDRAEASATAAAPIQSTPSPRQGGEATAVQTVSDGNETIVSAGATPMGERVAVIGLLNKRNGESRDLKLRPGQAVRVGDAIVRLRACERTAPWETEQYTGAFVQLDVEGSDRRWRRAFSGWLYAERPSLNVVEHPIYDVWPKSCTMSRPETGPDTVVLGKDGAAPKAGAAPKRSSAPQSASTDAAPVASPAEDAPSAEDSNAE</sequence>
<reference evidence="2 3" key="1">
    <citation type="submission" date="2020-03" db="EMBL/GenBank/DDBJ databases">
        <title>Genomic Encyclopedia of Type Strains, Phase IV (KMG-IV): sequencing the most valuable type-strain genomes for metagenomic binning, comparative biology and taxonomic classification.</title>
        <authorList>
            <person name="Goeker M."/>
        </authorList>
    </citation>
    <scope>NUCLEOTIDE SEQUENCE [LARGE SCALE GENOMIC DNA]</scope>
    <source>
        <strain evidence="2 3">DSM 22753</strain>
    </source>
</reference>
<keyword evidence="3" id="KW-1185">Reference proteome</keyword>
<gene>
    <name evidence="2" type="ORF">FHT01_001972</name>
</gene>
<evidence type="ECO:0000256" key="1">
    <source>
        <dbReference type="SAM" id="MobiDB-lite"/>
    </source>
</evidence>